<gene>
    <name evidence="1" type="ORF">O6H91_22G017200</name>
</gene>
<accession>A0ACC2AEL1</accession>
<evidence type="ECO:0000313" key="2">
    <source>
        <dbReference type="Proteomes" id="UP001162992"/>
    </source>
</evidence>
<sequence length="959" mass="107529">MLENIRTLHPASMPILQLLLNSSKTSSHQVPLDVETFELANEAIAKYSLNEDQAKVLNTVANWFSLSGNDSAIDSSNPEFCLVHGPFGSGKSHLLVILVIFLSELLERRSHFSTRILVSAATNVAVDRILTGLLKHGFTNFLRVGSLKMIAKNILPYSLQVACKGDDDEMGPGIHTQQTDEKLKEQKKRLNMVRVVGVTCFSTTKAVFEGSRFKVCLLDECSQIPEPLSLLPLCGFGCEKLVAAGDPAQLPPLLSGGCGITDSKASQNCENAPWDTHLYNDPEHDSDKILQGFSANLTRPLFVRLVAMGHEPVLLRTQYRCHPRLARISNNLFYNGQLKNGCSEVQRLPLVEGLPPLLFFETHDLGREVRDNLNSYCNLYEAKLACQLVTHLLKKGVLGNQIGVIVLYKSQACLVQKLFTNQKDVWQSTGSCIKKASRVRKSKELKILKEGPCLIEDVQVSTVDAFQGMEKDVIILSCCRTNALGFLSSPNRVNVALTRARHHLIIIGKAENLRKSWFWRELVTTVQSTPGAHESASRLITDFQRAMEENGRTISHCEEDYLQIQDLNQDPRKSKNTPHVMASTGHSLRSQILPDFPSKYQQGELRSSVSEKSKKHQKSANKRGTSCSYGSLSQASSHIDHVECEDFSTEIAETNSFFADKEPDKVHKVINDWQKFNSGAQEVTRNHANCYSEQCPSEVSISRSKGGNEEFGKVAVQSEVSQQGRPEVLGALPICSVEMEETLDELSFRAIDFWDGYKLYCIGHYSHSAEHKKQFLQSKMGRALCKLYGELKLFRGASFDEIVRQAWSMMEDYVKSRYGEDCKNIWTLIKAYDNLEELAATEYGNFFLQIAEEESSRAESSQTMVDKITDGDEEEIFYQLRQQLGKMDNRIQHLEGRGPMSKDESIESSTASFQEHSKRPVNFNAGDDVKNRTCAAVVSERTDCELEVSCLSENTGWNW</sequence>
<evidence type="ECO:0000313" key="1">
    <source>
        <dbReference type="EMBL" id="KAJ7515537.1"/>
    </source>
</evidence>
<name>A0ACC2AEL1_DIPCM</name>
<reference evidence="2" key="1">
    <citation type="journal article" date="2024" name="Proc. Natl. Acad. Sci. U.S.A.">
        <title>Extraordinary preservation of gene collinearity over three hundred million years revealed in homosporous lycophytes.</title>
        <authorList>
            <person name="Li C."/>
            <person name="Wickell D."/>
            <person name="Kuo L.Y."/>
            <person name="Chen X."/>
            <person name="Nie B."/>
            <person name="Liao X."/>
            <person name="Peng D."/>
            <person name="Ji J."/>
            <person name="Jenkins J."/>
            <person name="Williams M."/>
            <person name="Shu S."/>
            <person name="Plott C."/>
            <person name="Barry K."/>
            <person name="Rajasekar S."/>
            <person name="Grimwood J."/>
            <person name="Han X."/>
            <person name="Sun S."/>
            <person name="Hou Z."/>
            <person name="He W."/>
            <person name="Dai G."/>
            <person name="Sun C."/>
            <person name="Schmutz J."/>
            <person name="Leebens-Mack J.H."/>
            <person name="Li F.W."/>
            <person name="Wang L."/>
        </authorList>
    </citation>
    <scope>NUCLEOTIDE SEQUENCE [LARGE SCALE GENOMIC DNA]</scope>
    <source>
        <strain evidence="2">cv. PW_Plant_1</strain>
    </source>
</reference>
<organism evidence="1 2">
    <name type="scientific">Diphasiastrum complanatum</name>
    <name type="common">Issler's clubmoss</name>
    <name type="synonym">Lycopodium complanatum</name>
    <dbReference type="NCBI Taxonomy" id="34168"/>
    <lineage>
        <taxon>Eukaryota</taxon>
        <taxon>Viridiplantae</taxon>
        <taxon>Streptophyta</taxon>
        <taxon>Embryophyta</taxon>
        <taxon>Tracheophyta</taxon>
        <taxon>Lycopodiopsida</taxon>
        <taxon>Lycopodiales</taxon>
        <taxon>Lycopodiaceae</taxon>
        <taxon>Lycopodioideae</taxon>
        <taxon>Diphasiastrum</taxon>
    </lineage>
</organism>
<comment type="caution">
    <text evidence="1">The sequence shown here is derived from an EMBL/GenBank/DDBJ whole genome shotgun (WGS) entry which is preliminary data.</text>
</comment>
<protein>
    <submittedName>
        <fullName evidence="1">Uncharacterized protein</fullName>
    </submittedName>
</protein>
<keyword evidence="2" id="KW-1185">Reference proteome</keyword>
<dbReference type="EMBL" id="CM055113">
    <property type="protein sequence ID" value="KAJ7515537.1"/>
    <property type="molecule type" value="Genomic_DNA"/>
</dbReference>
<proteinExistence type="predicted"/>
<dbReference type="Proteomes" id="UP001162992">
    <property type="component" value="Chromosome 22"/>
</dbReference>